<dbReference type="Pfam" id="PF12833">
    <property type="entry name" value="HTH_18"/>
    <property type="match status" value="1"/>
</dbReference>
<organism evidence="5 6">
    <name type="scientific">Streptomyces bungoensis</name>
    <dbReference type="NCBI Taxonomy" id="285568"/>
    <lineage>
        <taxon>Bacteria</taxon>
        <taxon>Bacillati</taxon>
        <taxon>Actinomycetota</taxon>
        <taxon>Actinomycetes</taxon>
        <taxon>Kitasatosporales</taxon>
        <taxon>Streptomycetaceae</taxon>
        <taxon>Streptomyces</taxon>
    </lineage>
</organism>
<dbReference type="InterPro" id="IPR018062">
    <property type="entry name" value="HTH_AraC-typ_CS"/>
</dbReference>
<dbReference type="SUPFAM" id="SSF46689">
    <property type="entry name" value="Homeodomain-like"/>
    <property type="match status" value="2"/>
</dbReference>
<dbReference type="EMBL" id="LMWX01000045">
    <property type="protein sequence ID" value="KUN80948.1"/>
    <property type="molecule type" value="Genomic_DNA"/>
</dbReference>
<dbReference type="PROSITE" id="PS01124">
    <property type="entry name" value="HTH_ARAC_FAMILY_2"/>
    <property type="match status" value="1"/>
</dbReference>
<dbReference type="InterPro" id="IPR052158">
    <property type="entry name" value="INH-QAR"/>
</dbReference>
<dbReference type="PANTHER" id="PTHR43130:SF3">
    <property type="entry name" value="HTH-TYPE TRANSCRIPTIONAL REGULATOR RV1931C"/>
    <property type="match status" value="1"/>
</dbReference>
<dbReference type="CDD" id="cd03137">
    <property type="entry name" value="GATase1_AraC_1"/>
    <property type="match status" value="1"/>
</dbReference>
<sequence length="330" mass="35741">MTTVALAVTDGMLHFELSLAYEVFGSAPAGTPGPWYDVTVCGPSAVRVGRFRLEPDRGLDHLRRVDTVIVPGWADVDQPPPTELVDAVRAAHQAGARVASLCTGAFVLAAAGLLDGLRATTHWAHTEDLAARHPQVIVDPGVLYVDNGSVLTSAGKAAAMDLCLHLVRLDHGSSVANAVARRLVVPPHRDGGQAQYVTTPVPAPDHHPLADLFPWVLRRLDQPLTVEDLARQARMSSRNLGRHFKAATGTTPLQWLLTQRIRHAQELLETTGEGIDTIAAATGMGTATTLRRHFNRTVGVPPDTYRRTFRARADSIPHVSEQHHRETDTC</sequence>
<proteinExistence type="predicted"/>
<dbReference type="Proteomes" id="UP000053024">
    <property type="component" value="Unassembled WGS sequence"/>
</dbReference>
<dbReference type="STRING" id="285568.AQJ66_25040"/>
<dbReference type="InterPro" id="IPR018060">
    <property type="entry name" value="HTH_AraC"/>
</dbReference>
<dbReference type="AlphaFoldDB" id="A0A101SW09"/>
<evidence type="ECO:0000256" key="3">
    <source>
        <dbReference type="ARBA" id="ARBA00023163"/>
    </source>
</evidence>
<protein>
    <submittedName>
        <fullName evidence="5">AraC family transcriptional regulator</fullName>
    </submittedName>
</protein>
<dbReference type="RefSeq" id="WP_061926504.1">
    <property type="nucleotide sequence ID" value="NZ_JBEYBH010000056.1"/>
</dbReference>
<comment type="caution">
    <text evidence="5">The sequence shown here is derived from an EMBL/GenBank/DDBJ whole genome shotgun (WGS) entry which is preliminary data.</text>
</comment>
<keyword evidence="1" id="KW-0805">Transcription regulation</keyword>
<keyword evidence="2" id="KW-0238">DNA-binding</keyword>
<dbReference type="SUPFAM" id="SSF52317">
    <property type="entry name" value="Class I glutamine amidotransferase-like"/>
    <property type="match status" value="1"/>
</dbReference>
<evidence type="ECO:0000256" key="2">
    <source>
        <dbReference type="ARBA" id="ARBA00023125"/>
    </source>
</evidence>
<dbReference type="GO" id="GO:0003700">
    <property type="term" value="F:DNA-binding transcription factor activity"/>
    <property type="evidence" value="ECO:0007669"/>
    <property type="project" value="InterPro"/>
</dbReference>
<accession>A0A101SW09</accession>
<evidence type="ECO:0000313" key="5">
    <source>
        <dbReference type="EMBL" id="KUN80948.1"/>
    </source>
</evidence>
<dbReference type="InterPro" id="IPR002818">
    <property type="entry name" value="DJ-1/PfpI"/>
</dbReference>
<dbReference type="GO" id="GO:0043565">
    <property type="term" value="F:sequence-specific DNA binding"/>
    <property type="evidence" value="ECO:0007669"/>
    <property type="project" value="InterPro"/>
</dbReference>
<dbReference type="InterPro" id="IPR009057">
    <property type="entry name" value="Homeodomain-like_sf"/>
</dbReference>
<dbReference type="PANTHER" id="PTHR43130">
    <property type="entry name" value="ARAC-FAMILY TRANSCRIPTIONAL REGULATOR"/>
    <property type="match status" value="1"/>
</dbReference>
<dbReference type="Gene3D" id="1.10.10.60">
    <property type="entry name" value="Homeodomain-like"/>
    <property type="match status" value="1"/>
</dbReference>
<dbReference type="Pfam" id="PF01965">
    <property type="entry name" value="DJ-1_PfpI"/>
    <property type="match status" value="1"/>
</dbReference>
<keyword evidence="3" id="KW-0804">Transcription</keyword>
<evidence type="ECO:0000259" key="4">
    <source>
        <dbReference type="PROSITE" id="PS01124"/>
    </source>
</evidence>
<keyword evidence="6" id="KW-1185">Reference proteome</keyword>
<dbReference type="Gene3D" id="3.40.50.880">
    <property type="match status" value="1"/>
</dbReference>
<evidence type="ECO:0000313" key="6">
    <source>
        <dbReference type="Proteomes" id="UP000053024"/>
    </source>
</evidence>
<feature type="domain" description="HTH araC/xylS-type" evidence="4">
    <location>
        <begin position="210"/>
        <end position="308"/>
    </location>
</feature>
<evidence type="ECO:0000256" key="1">
    <source>
        <dbReference type="ARBA" id="ARBA00023015"/>
    </source>
</evidence>
<name>A0A101SW09_9ACTN</name>
<reference evidence="5 6" key="1">
    <citation type="submission" date="2015-10" db="EMBL/GenBank/DDBJ databases">
        <title>Draft genome sequence of Streptomyces bungoensis DSM 41781, type strain for the species Streptomyces bungoensis.</title>
        <authorList>
            <person name="Ruckert C."/>
            <person name="Winkler A."/>
            <person name="Kalinowski J."/>
            <person name="Kampfer P."/>
            <person name="Glaeser S."/>
        </authorList>
    </citation>
    <scope>NUCLEOTIDE SEQUENCE [LARGE SCALE GENOMIC DNA]</scope>
    <source>
        <strain evidence="5 6">DSM 41781</strain>
    </source>
</reference>
<dbReference type="InterPro" id="IPR029062">
    <property type="entry name" value="Class_I_gatase-like"/>
</dbReference>
<dbReference type="SMART" id="SM00342">
    <property type="entry name" value="HTH_ARAC"/>
    <property type="match status" value="1"/>
</dbReference>
<gene>
    <name evidence="5" type="ORF">AQJ66_25040</name>
</gene>
<dbReference type="PROSITE" id="PS00041">
    <property type="entry name" value="HTH_ARAC_FAMILY_1"/>
    <property type="match status" value="1"/>
</dbReference>
<dbReference type="OrthoDB" id="3992151at2"/>